<dbReference type="AlphaFoldDB" id="A0AAU6RC35"/>
<proteinExistence type="predicted"/>
<protein>
    <recommendedName>
        <fullName evidence="2">Phage protein</fullName>
    </recommendedName>
</protein>
<evidence type="ECO:0000313" key="1">
    <source>
        <dbReference type="EMBL" id="WZE67677.1"/>
    </source>
</evidence>
<evidence type="ECO:0008006" key="2">
    <source>
        <dbReference type="Google" id="ProtNLM"/>
    </source>
</evidence>
<gene>
    <name evidence="1" type="ORF">QA541_05270</name>
</gene>
<accession>A0AAU6RC35</accession>
<dbReference type="RefSeq" id="WP_101041666.1">
    <property type="nucleotide sequence ID" value="NZ_CP124577.1"/>
</dbReference>
<dbReference type="EMBL" id="CP124577">
    <property type="protein sequence ID" value="WZE67677.1"/>
    <property type="molecule type" value="Genomic_DNA"/>
</dbReference>
<name>A0AAU6RC35_9STAP</name>
<organism evidence="1">
    <name type="scientific">Macrococcus psychrotolerans</name>
    <dbReference type="NCBI Taxonomy" id="3039389"/>
    <lineage>
        <taxon>Bacteria</taxon>
        <taxon>Bacillati</taxon>
        <taxon>Bacillota</taxon>
        <taxon>Bacilli</taxon>
        <taxon>Bacillales</taxon>
        <taxon>Staphylococcaceae</taxon>
        <taxon>Macrococcus</taxon>
    </lineage>
</organism>
<reference evidence="1" key="1">
    <citation type="submission" date="2023-04" db="EMBL/GenBank/DDBJ databases">
        <title>Macrococci isolated from food, foodproducing animals, and human clinical materials.</title>
        <authorList>
            <person name="Maslanova I."/>
            <person name="Svec P."/>
            <person name="Sedlacek I."/>
            <person name="Novakova D."/>
            <person name="Keller J.E."/>
            <person name="Schwendener S."/>
            <person name="Finstrlova A."/>
            <person name="Botka T."/>
            <person name="Kovarovic V."/>
            <person name="Petras P."/>
            <person name="Perreten V."/>
            <person name="Pantucek R."/>
        </authorList>
    </citation>
    <scope>NUCLEOTIDE SEQUENCE</scope>
    <source>
        <strain evidence="1">NRL/St 21/332</strain>
    </source>
</reference>
<sequence length="93" mass="10730">MTEKIQEFYLVERNSSGSESCLTRNYSNGFVSGATPNTAFKFKEEEQAKQFCKMQNMLASIFENGTKTFYVKQDVERTKYDENGEVVVEEETL</sequence>